<gene>
    <name evidence="2" type="ORF">RFM68_06840</name>
</gene>
<comment type="caution">
    <text evidence="2">The sequence shown here is derived from an EMBL/GenBank/DDBJ whole genome shotgun (WGS) entry which is preliminary data.</text>
</comment>
<dbReference type="PANTHER" id="PTHR38011:SF2">
    <property type="entry name" value="BIFUNCTIONAL DEAMINASE-REDUCTASE DOMAIN PROTEIN"/>
    <property type="match status" value="1"/>
</dbReference>
<evidence type="ECO:0000313" key="3">
    <source>
        <dbReference type="Proteomes" id="UP001276840"/>
    </source>
</evidence>
<name>A0ABU4ZGU5_9HYPH</name>
<proteinExistence type="predicted"/>
<dbReference type="EMBL" id="JAVIJF010000004">
    <property type="protein sequence ID" value="MDX8524215.1"/>
    <property type="molecule type" value="Genomic_DNA"/>
</dbReference>
<evidence type="ECO:0000259" key="1">
    <source>
        <dbReference type="Pfam" id="PF01872"/>
    </source>
</evidence>
<dbReference type="InterPro" id="IPR002734">
    <property type="entry name" value="RibDG_C"/>
</dbReference>
<reference evidence="2 3" key="1">
    <citation type="submission" date="2023-08" db="EMBL/GenBank/DDBJ databases">
        <title>Implementing the SeqCode for naming new Mesorhizobium species isolated from Vachellia karroo root nodules.</title>
        <authorList>
            <person name="Van Lill M."/>
        </authorList>
    </citation>
    <scope>NUCLEOTIDE SEQUENCE [LARGE SCALE GENOMIC DNA]</scope>
    <source>
        <strain evidence="2 3">MSK 1335</strain>
    </source>
</reference>
<organism evidence="2 3">
    <name type="scientific">Mesorhizobium montanum</name>
    <dbReference type="NCBI Taxonomy" id="3072323"/>
    <lineage>
        <taxon>Bacteria</taxon>
        <taxon>Pseudomonadati</taxon>
        <taxon>Pseudomonadota</taxon>
        <taxon>Alphaproteobacteria</taxon>
        <taxon>Hyphomicrobiales</taxon>
        <taxon>Phyllobacteriaceae</taxon>
        <taxon>Mesorhizobium</taxon>
    </lineage>
</organism>
<dbReference type="Pfam" id="PF01872">
    <property type="entry name" value="RibD_C"/>
    <property type="match status" value="1"/>
</dbReference>
<keyword evidence="3" id="KW-1185">Reference proteome</keyword>
<dbReference type="InterPro" id="IPR024072">
    <property type="entry name" value="DHFR-like_dom_sf"/>
</dbReference>
<dbReference type="InterPro" id="IPR050765">
    <property type="entry name" value="Riboflavin_Biosynth_HTPR"/>
</dbReference>
<feature type="domain" description="Bacterial bifunctional deaminase-reductase C-terminal" evidence="1">
    <location>
        <begin position="3"/>
        <end position="172"/>
    </location>
</feature>
<accession>A0ABU4ZGU5</accession>
<dbReference type="RefSeq" id="WP_320231952.1">
    <property type="nucleotide sequence ID" value="NZ_JAVIJF010000004.1"/>
</dbReference>
<dbReference type="Gene3D" id="3.40.430.10">
    <property type="entry name" value="Dihydrofolate Reductase, subunit A"/>
    <property type="match status" value="1"/>
</dbReference>
<evidence type="ECO:0000313" key="2">
    <source>
        <dbReference type="EMBL" id="MDX8524215.1"/>
    </source>
</evidence>
<dbReference type="PANTHER" id="PTHR38011">
    <property type="entry name" value="DIHYDROFOLATE REDUCTASE FAMILY PROTEIN (AFU_ORTHOLOGUE AFUA_8G06820)"/>
    <property type="match status" value="1"/>
</dbReference>
<sequence>MVRKLTIGSFVSLDGVVEAPMNWASPFFVGDAVEHSYEKAGEADFFLLGRVTYELFSNRWPQIEGKYMDRMNGLKKLVVSRTLKEVGWNASLIEGDVATRIAEIKAQGDGDILKYGVSNLDQTLLANKLVDEYQLSIVPTRVGHGKRAFQDVDPSLVRLELTDTHRFDSGVVTLTYRVLK</sequence>
<dbReference type="SUPFAM" id="SSF53597">
    <property type="entry name" value="Dihydrofolate reductase-like"/>
    <property type="match status" value="1"/>
</dbReference>
<dbReference type="Proteomes" id="UP001276840">
    <property type="component" value="Unassembled WGS sequence"/>
</dbReference>
<protein>
    <submittedName>
        <fullName evidence="2">Dihydrofolate reductase family protein</fullName>
    </submittedName>
</protein>